<evidence type="ECO:0000313" key="2">
    <source>
        <dbReference type="Proteomes" id="UP001497516"/>
    </source>
</evidence>
<accession>A0AAV2DZK7</accession>
<sequence>MVIANGPLIAAGEPNCAALTTSAAYPFPVFTNSATTAKAGDSSFFKCSINRGREDLAWSSDFSRQLTFGSGEEDLFVWCGSYHSHDYGAGDSRLRVVVGDIAYIDGAGGVA</sequence>
<gene>
    <name evidence="1" type="ORF">LTRI10_LOCUS20400</name>
</gene>
<protein>
    <recommendedName>
        <fullName evidence="3">S-protein homolog</fullName>
    </recommendedName>
</protein>
<dbReference type="AlphaFoldDB" id="A0AAV2DZK7"/>
<dbReference type="Proteomes" id="UP001497516">
    <property type="component" value="Chromosome 3"/>
</dbReference>
<organism evidence="1 2">
    <name type="scientific">Linum trigynum</name>
    <dbReference type="NCBI Taxonomy" id="586398"/>
    <lineage>
        <taxon>Eukaryota</taxon>
        <taxon>Viridiplantae</taxon>
        <taxon>Streptophyta</taxon>
        <taxon>Embryophyta</taxon>
        <taxon>Tracheophyta</taxon>
        <taxon>Spermatophyta</taxon>
        <taxon>Magnoliopsida</taxon>
        <taxon>eudicotyledons</taxon>
        <taxon>Gunneridae</taxon>
        <taxon>Pentapetalae</taxon>
        <taxon>rosids</taxon>
        <taxon>fabids</taxon>
        <taxon>Malpighiales</taxon>
        <taxon>Linaceae</taxon>
        <taxon>Linum</taxon>
    </lineage>
</organism>
<reference evidence="1 2" key="1">
    <citation type="submission" date="2024-04" db="EMBL/GenBank/DDBJ databases">
        <authorList>
            <person name="Fracassetti M."/>
        </authorList>
    </citation>
    <scope>NUCLEOTIDE SEQUENCE [LARGE SCALE GENOMIC DNA]</scope>
</reference>
<proteinExistence type="predicted"/>
<evidence type="ECO:0008006" key="3">
    <source>
        <dbReference type="Google" id="ProtNLM"/>
    </source>
</evidence>
<evidence type="ECO:0000313" key="1">
    <source>
        <dbReference type="EMBL" id="CAL1378848.1"/>
    </source>
</evidence>
<dbReference type="EMBL" id="OZ034816">
    <property type="protein sequence ID" value="CAL1378848.1"/>
    <property type="molecule type" value="Genomic_DNA"/>
</dbReference>
<keyword evidence="2" id="KW-1185">Reference proteome</keyword>
<name>A0AAV2DZK7_9ROSI</name>